<dbReference type="PROSITE" id="PS51450">
    <property type="entry name" value="LRR"/>
    <property type="match status" value="2"/>
</dbReference>
<dbReference type="OrthoDB" id="676979at2759"/>
<comment type="subcellular location">
    <subcellularLocation>
        <location evidence="1">Cell membrane</location>
        <topology evidence="1">Single-pass membrane protein</topology>
    </subcellularLocation>
    <subcellularLocation>
        <location evidence="2">Secreted</location>
        <location evidence="2">Cell wall</location>
    </subcellularLocation>
</comment>
<evidence type="ECO:0000259" key="27">
    <source>
        <dbReference type="PROSITE" id="PS50011"/>
    </source>
</evidence>
<keyword evidence="12 26" id="KW-0732">Signal</keyword>
<dbReference type="Pfam" id="PF23598">
    <property type="entry name" value="LRR_14"/>
    <property type="match status" value="2"/>
</dbReference>
<feature type="transmembrane region" description="Helical" evidence="25">
    <location>
        <begin position="318"/>
        <end position="341"/>
    </location>
</feature>
<dbReference type="SMART" id="SM00365">
    <property type="entry name" value="LRR_SD22"/>
    <property type="match status" value="9"/>
</dbReference>
<dbReference type="FunFam" id="3.80.10.10:FF:000041">
    <property type="entry name" value="LRR receptor-like serine/threonine-protein kinase ERECTA"/>
    <property type="match status" value="2"/>
</dbReference>
<evidence type="ECO:0000256" key="1">
    <source>
        <dbReference type="ARBA" id="ARBA00004162"/>
    </source>
</evidence>
<evidence type="ECO:0000313" key="28">
    <source>
        <dbReference type="EMBL" id="KAA0057051.1"/>
    </source>
</evidence>
<evidence type="ECO:0000313" key="29">
    <source>
        <dbReference type="Proteomes" id="UP000321393"/>
    </source>
</evidence>
<dbReference type="GO" id="GO:0005886">
    <property type="term" value="C:plasma membrane"/>
    <property type="evidence" value="ECO:0007669"/>
    <property type="project" value="UniProtKB-SubCell"/>
</dbReference>
<proteinExistence type="inferred from homology"/>
<dbReference type="GO" id="GO:0009791">
    <property type="term" value="P:post-embryonic development"/>
    <property type="evidence" value="ECO:0007669"/>
    <property type="project" value="UniProtKB-ARBA"/>
</dbReference>
<dbReference type="GO" id="GO:0099402">
    <property type="term" value="P:plant organ development"/>
    <property type="evidence" value="ECO:0007669"/>
    <property type="project" value="UniProtKB-ARBA"/>
</dbReference>
<keyword evidence="6" id="KW-0134">Cell wall</keyword>
<evidence type="ECO:0000256" key="17">
    <source>
        <dbReference type="ARBA" id="ARBA00022989"/>
    </source>
</evidence>
<keyword evidence="13" id="KW-0677">Repeat</keyword>
<reference evidence="28 29" key="1">
    <citation type="submission" date="2019-08" db="EMBL/GenBank/DDBJ databases">
        <title>Draft genome sequences of two oriental melons (Cucumis melo L. var makuwa).</title>
        <authorList>
            <person name="Kwon S.-Y."/>
        </authorList>
    </citation>
    <scope>NUCLEOTIDE SEQUENCE [LARGE SCALE GENOMIC DNA]</scope>
    <source>
        <strain evidence="29">cv. SW 3</strain>
        <tissue evidence="28">Leaf</tissue>
    </source>
</reference>
<dbReference type="Proteomes" id="UP000321393">
    <property type="component" value="Unassembled WGS sequence"/>
</dbReference>
<comment type="caution">
    <text evidence="28">The sequence shown here is derived from an EMBL/GenBank/DDBJ whole genome shotgun (WGS) entry which is preliminary data.</text>
</comment>
<dbReference type="InterPro" id="IPR000719">
    <property type="entry name" value="Prot_kinase_dom"/>
</dbReference>
<dbReference type="InterPro" id="IPR001611">
    <property type="entry name" value="Leu-rich_rpt"/>
</dbReference>
<dbReference type="FunFam" id="3.80.10.10:FF:000288">
    <property type="entry name" value="LRR receptor-like serine/threonine-protein kinase EFR"/>
    <property type="match status" value="1"/>
</dbReference>
<evidence type="ECO:0000256" key="11">
    <source>
        <dbReference type="ARBA" id="ARBA00022692"/>
    </source>
</evidence>
<dbReference type="SUPFAM" id="SSF52058">
    <property type="entry name" value="L domain-like"/>
    <property type="match status" value="4"/>
</dbReference>
<evidence type="ECO:0000256" key="25">
    <source>
        <dbReference type="SAM" id="Phobius"/>
    </source>
</evidence>
<evidence type="ECO:0000256" key="23">
    <source>
        <dbReference type="ARBA" id="ARBA00048679"/>
    </source>
</evidence>
<dbReference type="FunFam" id="3.80.10.10:FF:000233">
    <property type="entry name" value="Leucine-rich repeat receptor-like protein kinase TDR"/>
    <property type="match status" value="1"/>
</dbReference>
<evidence type="ECO:0000256" key="3">
    <source>
        <dbReference type="ARBA" id="ARBA00008684"/>
    </source>
</evidence>
<dbReference type="Pfam" id="PF08263">
    <property type="entry name" value="LRRNT_2"/>
    <property type="match status" value="2"/>
</dbReference>
<keyword evidence="8" id="KW-0597">Phosphoprotein</keyword>
<feature type="transmembrane region" description="Helical" evidence="25">
    <location>
        <begin position="362"/>
        <end position="382"/>
    </location>
</feature>
<evidence type="ECO:0000256" key="21">
    <source>
        <dbReference type="ARBA" id="ARBA00038043"/>
    </source>
</evidence>
<dbReference type="SMART" id="SM00220">
    <property type="entry name" value="S_TKc"/>
    <property type="match status" value="2"/>
</dbReference>
<evidence type="ECO:0000256" key="26">
    <source>
        <dbReference type="SAM" id="SignalP"/>
    </source>
</evidence>
<dbReference type="PROSITE" id="PS00108">
    <property type="entry name" value="PROTEIN_KINASE_ST"/>
    <property type="match status" value="2"/>
</dbReference>
<gene>
    <name evidence="28" type="ORF">E6C27_scaffold96G002390</name>
</gene>
<comment type="catalytic activity">
    <reaction evidence="22">
        <text>L-threonyl-[protein] + ATP = O-phospho-L-threonyl-[protein] + ADP + H(+)</text>
        <dbReference type="Rhea" id="RHEA:46608"/>
        <dbReference type="Rhea" id="RHEA-COMP:11060"/>
        <dbReference type="Rhea" id="RHEA-COMP:11605"/>
        <dbReference type="ChEBI" id="CHEBI:15378"/>
        <dbReference type="ChEBI" id="CHEBI:30013"/>
        <dbReference type="ChEBI" id="CHEBI:30616"/>
        <dbReference type="ChEBI" id="CHEBI:61977"/>
        <dbReference type="ChEBI" id="CHEBI:456216"/>
        <dbReference type="EC" id="2.7.11.1"/>
    </reaction>
</comment>
<keyword evidence="16 24" id="KW-0067">ATP-binding</keyword>
<dbReference type="InterPro" id="IPR032675">
    <property type="entry name" value="LRR_dom_sf"/>
</dbReference>
<feature type="chain" id="PRO_5023058491" description="non-specific serine/threonine protein kinase" evidence="26">
    <location>
        <begin position="26"/>
        <end position="2306"/>
    </location>
</feature>
<feature type="signal peptide" evidence="26">
    <location>
        <begin position="1"/>
        <end position="25"/>
    </location>
</feature>
<keyword evidence="11 25" id="KW-0812">Transmembrane</keyword>
<dbReference type="SUPFAM" id="SSF56112">
    <property type="entry name" value="Protein kinase-like (PK-like)"/>
    <property type="match status" value="2"/>
</dbReference>
<evidence type="ECO:0000256" key="16">
    <source>
        <dbReference type="ARBA" id="ARBA00022840"/>
    </source>
</evidence>
<dbReference type="FunFam" id="3.80.10.10:FF:000400">
    <property type="entry name" value="Nuclear pore complex protein NUP107"/>
    <property type="match status" value="1"/>
</dbReference>
<comment type="catalytic activity">
    <reaction evidence="23">
        <text>L-seryl-[protein] + ATP = O-phospho-L-seryl-[protein] + ADP + H(+)</text>
        <dbReference type="Rhea" id="RHEA:17989"/>
        <dbReference type="Rhea" id="RHEA-COMP:9863"/>
        <dbReference type="Rhea" id="RHEA-COMP:11604"/>
        <dbReference type="ChEBI" id="CHEBI:15378"/>
        <dbReference type="ChEBI" id="CHEBI:29999"/>
        <dbReference type="ChEBI" id="CHEBI:30616"/>
        <dbReference type="ChEBI" id="CHEBI:83421"/>
        <dbReference type="ChEBI" id="CHEBI:456216"/>
        <dbReference type="EC" id="2.7.11.1"/>
    </reaction>
</comment>
<feature type="domain" description="Protein kinase" evidence="27">
    <location>
        <begin position="2015"/>
        <end position="2301"/>
    </location>
</feature>
<keyword evidence="7" id="KW-0723">Serine/threonine-protein kinase</keyword>
<keyword evidence="6" id="KW-0964">Secreted</keyword>
<keyword evidence="14 24" id="KW-0547">Nucleotide-binding</keyword>
<dbReference type="InterPro" id="IPR055414">
    <property type="entry name" value="LRR_R13L4/SHOC2-like"/>
</dbReference>
<dbReference type="SUPFAM" id="SSF52047">
    <property type="entry name" value="RNI-like"/>
    <property type="match status" value="1"/>
</dbReference>
<dbReference type="InterPro" id="IPR051809">
    <property type="entry name" value="Plant_receptor-like_S/T_kinase"/>
</dbReference>
<keyword evidence="15 28" id="KW-0418">Kinase</keyword>
<dbReference type="FunFam" id="3.30.200.20:FF:000661">
    <property type="entry name" value="Serine-threonine protein kinase plant-type"/>
    <property type="match status" value="2"/>
</dbReference>
<dbReference type="InterPro" id="IPR013210">
    <property type="entry name" value="LRR_N_plant-typ"/>
</dbReference>
<keyword evidence="18 25" id="KW-0472">Membrane</keyword>
<comment type="similarity">
    <text evidence="3">Belongs to the protein kinase superfamily. Ser/Thr protein kinase family.</text>
</comment>
<dbReference type="PROSITE" id="PS00107">
    <property type="entry name" value="PROTEIN_KINASE_ATP"/>
    <property type="match status" value="2"/>
</dbReference>
<evidence type="ECO:0000256" key="15">
    <source>
        <dbReference type="ARBA" id="ARBA00022777"/>
    </source>
</evidence>
<dbReference type="GO" id="GO:0005524">
    <property type="term" value="F:ATP binding"/>
    <property type="evidence" value="ECO:0007669"/>
    <property type="project" value="UniProtKB-UniRule"/>
</dbReference>
<dbReference type="Gene3D" id="3.80.10.10">
    <property type="entry name" value="Ribonuclease Inhibitor"/>
    <property type="match status" value="8"/>
</dbReference>
<dbReference type="SMART" id="SM00369">
    <property type="entry name" value="LRR_TYP"/>
    <property type="match status" value="26"/>
</dbReference>
<evidence type="ECO:0000256" key="12">
    <source>
        <dbReference type="ARBA" id="ARBA00022729"/>
    </source>
</evidence>
<evidence type="ECO:0000256" key="13">
    <source>
        <dbReference type="ARBA" id="ARBA00022737"/>
    </source>
</evidence>
<dbReference type="FunFam" id="3.80.10.10:FF:000095">
    <property type="entry name" value="LRR receptor-like serine/threonine-protein kinase GSO1"/>
    <property type="match status" value="1"/>
</dbReference>
<feature type="transmembrane region" description="Helical" evidence="25">
    <location>
        <begin position="1200"/>
        <end position="1218"/>
    </location>
</feature>
<evidence type="ECO:0000256" key="6">
    <source>
        <dbReference type="ARBA" id="ARBA00022512"/>
    </source>
</evidence>
<evidence type="ECO:0000256" key="8">
    <source>
        <dbReference type="ARBA" id="ARBA00022553"/>
    </source>
</evidence>
<keyword evidence="5" id="KW-1003">Cell membrane</keyword>
<dbReference type="PROSITE" id="PS50011">
    <property type="entry name" value="PROTEIN_KINASE_DOM"/>
    <property type="match status" value="2"/>
</dbReference>
<dbReference type="FunFam" id="3.80.10.10:FF:000383">
    <property type="entry name" value="Leucine-rich repeat receptor protein kinase EMS1"/>
    <property type="match status" value="1"/>
</dbReference>
<evidence type="ECO:0000256" key="9">
    <source>
        <dbReference type="ARBA" id="ARBA00022614"/>
    </source>
</evidence>
<keyword evidence="19 28" id="KW-0675">Receptor</keyword>
<feature type="domain" description="Protein kinase" evidence="27">
    <location>
        <begin position="885"/>
        <end position="1165"/>
    </location>
</feature>
<dbReference type="EC" id="2.7.11.1" evidence="4"/>
<dbReference type="FunFam" id="1.10.510.10:FF:000358">
    <property type="entry name" value="Putative leucine-rich repeat receptor-like serine/threonine-protein kinase"/>
    <property type="match status" value="2"/>
</dbReference>
<feature type="transmembrane region" description="Helical" evidence="25">
    <location>
        <begin position="827"/>
        <end position="850"/>
    </location>
</feature>
<feature type="transmembrane region" description="Helical" evidence="25">
    <location>
        <begin position="1956"/>
        <end position="1977"/>
    </location>
</feature>
<dbReference type="Pfam" id="PF00069">
    <property type="entry name" value="Pkinase"/>
    <property type="match status" value="2"/>
</dbReference>
<dbReference type="Gene3D" id="1.10.510.10">
    <property type="entry name" value="Transferase(Phosphotransferase) domain 1"/>
    <property type="match status" value="2"/>
</dbReference>
<comment type="similarity">
    <text evidence="21">Belongs to the polygalacturonase-inhibiting protein family.</text>
</comment>
<accession>A0A5A7UU68</accession>
<evidence type="ECO:0000256" key="22">
    <source>
        <dbReference type="ARBA" id="ARBA00047899"/>
    </source>
</evidence>
<dbReference type="PANTHER" id="PTHR27008:SF585">
    <property type="entry name" value="PROTEIN KINASE DOMAIN-CONTAINING PROTEIN"/>
    <property type="match status" value="1"/>
</dbReference>
<evidence type="ECO:0000256" key="2">
    <source>
        <dbReference type="ARBA" id="ARBA00004191"/>
    </source>
</evidence>
<dbReference type="Pfam" id="PF00560">
    <property type="entry name" value="LRR_1"/>
    <property type="match status" value="4"/>
</dbReference>
<dbReference type="GO" id="GO:0009653">
    <property type="term" value="P:anatomical structure morphogenesis"/>
    <property type="evidence" value="ECO:0007669"/>
    <property type="project" value="UniProtKB-ARBA"/>
</dbReference>
<dbReference type="EMBL" id="SSTE01007279">
    <property type="protein sequence ID" value="KAA0057051.1"/>
    <property type="molecule type" value="Genomic_DNA"/>
</dbReference>
<dbReference type="InterPro" id="IPR017441">
    <property type="entry name" value="Protein_kinase_ATP_BS"/>
</dbReference>
<evidence type="ECO:0000256" key="24">
    <source>
        <dbReference type="PROSITE-ProRule" id="PRU10141"/>
    </source>
</evidence>
<keyword evidence="9" id="KW-0433">Leucine-rich repeat</keyword>
<name>A0A5A7UU68_CUCMM</name>
<dbReference type="InterPro" id="IPR003591">
    <property type="entry name" value="Leu-rich_rpt_typical-subtyp"/>
</dbReference>
<dbReference type="GO" id="GO:0004674">
    <property type="term" value="F:protein serine/threonine kinase activity"/>
    <property type="evidence" value="ECO:0007669"/>
    <property type="project" value="UniProtKB-KW"/>
</dbReference>
<dbReference type="PANTHER" id="PTHR27008">
    <property type="entry name" value="OS04G0122200 PROTEIN"/>
    <property type="match status" value="1"/>
</dbReference>
<evidence type="ECO:0000256" key="14">
    <source>
        <dbReference type="ARBA" id="ARBA00022741"/>
    </source>
</evidence>
<sequence length="2306" mass="254356">MDKNFFSSLAFFSCILIATIFMAFAQNITTDKAALLALKAHITNDPFGLITNNWSDTTSVCNWVGIICSVKHKRVTSLNFSFMGLTGTFPPEVGTLSFLTYVTIKNNSFHDPLPIELTNLPRLKMMSLGNNNFSGEIPSWIGRLPRMEELYLYGNQFSGLIPTSLFNLTSLIMLNLQENQLSGSIPREVGNLTLIQDLYLNNNQLTEIPTEIGALQRLRTLDIEFNLFSGPIPPFIFNLSSLVILGLSGNNFTGGLPDDICEDLPSLGGLYLSYNQLSGQLPSTLWRCENLGDVALAYNQFIGSIPRSVGNLTRVKRIFLGVNYLSGTLLTLLFQLCNCSYTSKTNLALYYEYVLSYMKLKLCWMLVYFIDMHMWISCFIYATGEIPYELGYLQNLEYLAMQENFFNGTIPPTIFNLSKLNTIALVKNQLSGTLPANLGVGLPNLVQFILGRNKLTGNIPESITNSSMLTLFDVGDNSFSGLIPNVFGRFENLQWINLELNNFTTESPPSERSIFSFLTNLTSLVRLELSHNPLNIFLPSSFINFSSSFQYLSMVNTGIEGMIPKDIGNFLRSLTVLVMDDNQITGTIPTSIGKLKQLQGLHLSNNSLEGNIPAELCQLENLNELYLANNKLSGAIPACFDNLSALRTLSLGSNNLNSTMPSSLWSLSYILHLNLSSNSLRGSLPVQIGNLEVVLDIDVSKNQLSGEIPSSIGGLINLVNLSLSHNELEGSIPDSFGNLVNLEILDLSSNNLTGVIPKSLEKLSHLEQFNVSFNQLEGEIPSGGPFSNFSAQSFVSNIGLCSASSRFQVAPCTTKTSQGSGRKTNKLVYILLPILLAMFSLILLLLFMTYRRRKKEQVREDTPLPYQPAWRRTTYQELSQATDGFSESNLIGRGSFGSVYKATLSDGTIAAVKIFNLLTQDANKSFELECEILCNIRHRNLVKIITSCSSVDFKALILEYMPNGNLDMWLYHHDCGLNMLERLNIMIDVALALDYLHNGYGKPIVHCDLKPNNILLDGDMVAHLTDFGISKLLGGGDSITQTITLATVGYMAPELGLDGIVSRKCDVYSYGILLMETFTRKKPTDEMFSAGEMGLREWIAKAYPHSINNVVDPNLLSDDKSFNYASECLSSIMLLALTCTSESPEKRASSKDVLNSLNKIKATFLTYPGCYIPTNHTSHSNSNNINHMEIKGRFASPSSFSFPISLIQIFAIGSLIIITSKAYANPNINTDQSALVALKSHITNDPFGITTNNWSITTSVCNWVGIECGSKHNRVTSLNFSFMGLTASFPPELGALSFLTYITIKNNSFHGPLPIEILNLRRLKLFGIGNNEFSGEIPAWLGQLPRIQRLLLYGNRFYGSIPVSIFNLTSLLTLNLQNNQLSGKFQVLLGSTSFLKSIGKLGRLKTLNLESNLISGPIPEGVFNLSSLIALDLTRNNFTGGLPDDICENLPALKGLYLSVNHLSGRLPSTLWQCENIVDVGMADNEFTGSIPTNFRNLTWAKQIANNICLNATGEIPKEFGNLPNLETLVLQENLLNGTIPSTIFNLTKLRIMSLFRNQLSGTLPPNLGTNLPNLAMLFLGENKLTGSIPQSISNASMLSRFDLSQNLFSGPISPALGNCPNLQWLNLMNNNFSTEESSSKTSIFNFLANLTTLVRLELSYNPLNIFFPNSIANFSASVQYLSMADIGIMGHIPEDIGNLRTLTVLILDDNGINGTIPPSIGKLKQLQGLYLRNNYLEGNIPIELCQLDNLFELFLDNNSLSGALPACFENLSYLKTLSLGFNNFNSTVPSSLFKLSNILSLNLSSNLLTGSLPIDIGNVKLMLDLDVSKNQLSGQIPSSIGDLTNLIGLSLSGNELEGSIPNSFGNLVSLKVLDLSNNKLTGVIPKSLEKLSLLEHFNVSFNQLVGEIPDGGPFSNLSAQSFMSNPGLCADSSKFQVQPCTRNSSQGSKKKSNKLVIILVPTLLGTFLIVLVLLFLTFRGKRKKEQALKDVPLPHQPTLKRITYQELSQATEGFSEKNLIGRGNFGSVYKATLSDGTIAAVKVFNLLSENAHKSFEIECEILCNVRHRNLVKVITNCSNMDFKALVLEFMPKGSLEMWLNHYEYHCNLNTVERLNVMIDVALALEYLHYGFGEPIVHCDLKPSNILLDEDMVAHLTDFGISKLLGGGDSITQTMTLATVGYMAPELGLDGIVSRRGDIYSYGILLMETFTRKKPTDLTFCGGELSLREWVAKSYPHSITDVFEDSALLTKNDETSNHRAEIECLTSIISLALSCTVESPEKRPTAKHVLDSLNNIKTTFMKYERS</sequence>
<dbReference type="Gene3D" id="3.30.200.20">
    <property type="entry name" value="Phosphorylase Kinase, domain 1"/>
    <property type="match status" value="2"/>
</dbReference>
<evidence type="ECO:0000256" key="7">
    <source>
        <dbReference type="ARBA" id="ARBA00022527"/>
    </source>
</evidence>
<evidence type="ECO:0000256" key="18">
    <source>
        <dbReference type="ARBA" id="ARBA00023136"/>
    </source>
</evidence>
<feature type="binding site" evidence="24">
    <location>
        <position position="913"/>
    </location>
    <ligand>
        <name>ATP</name>
        <dbReference type="ChEBI" id="CHEBI:30616"/>
    </ligand>
</feature>
<dbReference type="InterPro" id="IPR011009">
    <property type="entry name" value="Kinase-like_dom_sf"/>
</dbReference>
<evidence type="ECO:0000256" key="20">
    <source>
        <dbReference type="ARBA" id="ARBA00023180"/>
    </source>
</evidence>
<organism evidence="28 29">
    <name type="scientific">Cucumis melo var. makuwa</name>
    <name type="common">Oriental melon</name>
    <dbReference type="NCBI Taxonomy" id="1194695"/>
    <lineage>
        <taxon>Eukaryota</taxon>
        <taxon>Viridiplantae</taxon>
        <taxon>Streptophyta</taxon>
        <taxon>Embryophyta</taxon>
        <taxon>Tracheophyta</taxon>
        <taxon>Spermatophyta</taxon>
        <taxon>Magnoliopsida</taxon>
        <taxon>eudicotyledons</taxon>
        <taxon>Gunneridae</taxon>
        <taxon>Pentapetalae</taxon>
        <taxon>rosids</taxon>
        <taxon>fabids</taxon>
        <taxon>Cucurbitales</taxon>
        <taxon>Cucurbitaceae</taxon>
        <taxon>Benincaseae</taxon>
        <taxon>Cucumis</taxon>
    </lineage>
</organism>
<evidence type="ECO:0000256" key="19">
    <source>
        <dbReference type="ARBA" id="ARBA00023170"/>
    </source>
</evidence>
<feature type="binding site" evidence="24">
    <location>
        <position position="2043"/>
    </location>
    <ligand>
        <name>ATP</name>
        <dbReference type="ChEBI" id="CHEBI:30616"/>
    </ligand>
</feature>
<protein>
    <recommendedName>
        <fullName evidence="4">non-specific serine/threonine protein kinase</fullName>
        <ecNumber evidence="4">2.7.11.1</ecNumber>
    </recommendedName>
</protein>
<keyword evidence="10" id="KW-0808">Transferase</keyword>
<evidence type="ECO:0000256" key="4">
    <source>
        <dbReference type="ARBA" id="ARBA00012513"/>
    </source>
</evidence>
<evidence type="ECO:0000256" key="10">
    <source>
        <dbReference type="ARBA" id="ARBA00022679"/>
    </source>
</evidence>
<dbReference type="InterPro" id="IPR008271">
    <property type="entry name" value="Ser/Thr_kinase_AS"/>
</dbReference>
<evidence type="ECO:0000256" key="5">
    <source>
        <dbReference type="ARBA" id="ARBA00022475"/>
    </source>
</evidence>
<dbReference type="Pfam" id="PF13855">
    <property type="entry name" value="LRR_8"/>
    <property type="match status" value="3"/>
</dbReference>
<keyword evidence="17 25" id="KW-1133">Transmembrane helix</keyword>
<keyword evidence="20" id="KW-0325">Glycoprotein</keyword>